<proteinExistence type="inferred from homology"/>
<feature type="transmembrane region" description="Helical" evidence="7">
    <location>
        <begin position="35"/>
        <end position="60"/>
    </location>
</feature>
<dbReference type="Proteomes" id="UP000634136">
    <property type="component" value="Unassembled WGS sequence"/>
</dbReference>
<comment type="similarity">
    <text evidence="2">Belongs to the major facilitator superfamily. Proton-dependent oligopeptide transporter (POT/PTR) (TC 2.A.17) family.</text>
</comment>
<keyword evidence="5 7" id="KW-0472">Membrane</keyword>
<comment type="caution">
    <text evidence="8">The sequence shown here is derived from an EMBL/GenBank/DDBJ whole genome shotgun (WGS) entry which is preliminary data.</text>
</comment>
<dbReference type="Gene3D" id="1.20.1250.20">
    <property type="entry name" value="MFS general substrate transporter like domains"/>
    <property type="match status" value="2"/>
</dbReference>
<feature type="transmembrane region" description="Helical" evidence="7">
    <location>
        <begin position="180"/>
        <end position="198"/>
    </location>
</feature>
<feature type="transmembrane region" description="Helical" evidence="7">
    <location>
        <begin position="205"/>
        <end position="228"/>
    </location>
</feature>
<feature type="compositionally biased region" description="Basic residues" evidence="6">
    <location>
        <begin position="397"/>
        <end position="414"/>
    </location>
</feature>
<feature type="transmembrane region" description="Helical" evidence="7">
    <location>
        <begin position="753"/>
        <end position="770"/>
    </location>
</feature>
<feature type="transmembrane region" description="Helical" evidence="7">
    <location>
        <begin position="714"/>
        <end position="733"/>
    </location>
</feature>
<feature type="region of interest" description="Disordered" evidence="6">
    <location>
        <begin position="381"/>
        <end position="414"/>
    </location>
</feature>
<keyword evidence="3 7" id="KW-0812">Transmembrane</keyword>
<evidence type="ECO:0000313" key="9">
    <source>
        <dbReference type="Proteomes" id="UP000634136"/>
    </source>
</evidence>
<dbReference type="Pfam" id="PF00854">
    <property type="entry name" value="PTR2"/>
    <property type="match status" value="1"/>
</dbReference>
<feature type="transmembrane region" description="Helical" evidence="7">
    <location>
        <begin position="672"/>
        <end position="694"/>
    </location>
</feature>
<feature type="transmembrane region" description="Helical" evidence="7">
    <location>
        <begin position="464"/>
        <end position="488"/>
    </location>
</feature>
<reference evidence="8" key="1">
    <citation type="submission" date="2020-09" db="EMBL/GenBank/DDBJ databases">
        <title>Genome-Enabled Discovery of Anthraquinone Biosynthesis in Senna tora.</title>
        <authorList>
            <person name="Kang S.-H."/>
            <person name="Pandey R.P."/>
            <person name="Lee C.-M."/>
            <person name="Sim J.-S."/>
            <person name="Jeong J.-T."/>
            <person name="Choi B.-S."/>
            <person name="Jung M."/>
            <person name="Ginzburg D."/>
            <person name="Zhao K."/>
            <person name="Won S.Y."/>
            <person name="Oh T.-J."/>
            <person name="Yu Y."/>
            <person name="Kim N.-H."/>
            <person name="Lee O.R."/>
            <person name="Lee T.-H."/>
            <person name="Bashyal P."/>
            <person name="Kim T.-S."/>
            <person name="Lee W.-H."/>
            <person name="Kawkins C."/>
            <person name="Kim C.-K."/>
            <person name="Kim J.S."/>
            <person name="Ahn B.O."/>
            <person name="Rhee S.Y."/>
            <person name="Sohng J.K."/>
        </authorList>
    </citation>
    <scope>NUCLEOTIDE SEQUENCE</scope>
    <source>
        <tissue evidence="8">Leaf</tissue>
    </source>
</reference>
<accession>A0A834XJ14</accession>
<feature type="transmembrane region" description="Helical" evidence="7">
    <location>
        <begin position="495"/>
        <end position="515"/>
    </location>
</feature>
<evidence type="ECO:0000313" key="8">
    <source>
        <dbReference type="EMBL" id="KAF7845390.1"/>
    </source>
</evidence>
<sequence length="911" mass="101474">MEIENIGSYSSEGSSGAQAAYGCFNYHFLFTPNALFSWGLAVSYNLVEYACVSLLVTFYTNRSESEKHVAEAAVLVCLQEGLASMAAILLARITHQRPASRYYAIVISAASYITGILLLWLYGQHKPTQAMNVPFFSVVSVLFAVGKGGANPLLDSFLAHNLSESNYKGTSQSKEICRNVWMHSAWILGATIAIFGFLGVKWLQVFKVSAIVMVASALFFLFGCNIIKSGPIAGTVDTDGIQISQTPQLGEKSYGAKPPTYLKWLLILSCSGYSLVLSTAWRVEVQRKKVATDTMSVLWMCPHYVLLGLVEGLSQSGLEKLLEDDENVKNLRNGKFSKDMVSCIGRFLGIPCILIVKKLFKNFDKDQSHFDSALMEARDDERTHEALLQQPPPPPKHPPHHTTQHKRQHIQSRRANPHPAFRIRVAYLLTEETRGCLVLVRSIVEHMTVCMLMIYLLIMMRQDLFRAAITLNISDGISSLLAFLVAYVAHAYTDYFNVIVFSSACYVMGLSILYGVHCYTYLAPTVNGLTNVGILLIALGKSGGGSTLRSFLQYEVTQGRSRKRRRFDHGREIELVHVSNIWWHSARVYGYLIVPIIAFVLGSAEGEDTFSQFHVFYYSLEISVMLMVFSSLTFFYANRFYHYNNQTDQNVETTSSSSLITHVLKAASSNNLLMWASFIPYGAVLATANTLFIAQITNMSLKYTRDFMFVAPPLFFALKSLTCDLVNFLLWYLMRRSKSYHSSKRNLTNAIRIGSGLIFSVIACVAARAVELKRLKKIEEEGLIDEAIKMSSMSGLWLIPEFVALRLMEGLVGGGIVTHLKSHVPELSMRGYAQPLSELVVCVGKFCSILFMSSCNLWFGQSINYSKVDSDGSACENGEINDDGSNQAGMGNNVNGEIEEDIRNTNIVQES</sequence>
<dbReference type="SUPFAM" id="SSF103473">
    <property type="entry name" value="MFS general substrate transporter"/>
    <property type="match status" value="1"/>
</dbReference>
<evidence type="ECO:0000256" key="4">
    <source>
        <dbReference type="ARBA" id="ARBA00022989"/>
    </source>
</evidence>
<dbReference type="EMBL" id="JAAIUW010000001">
    <property type="protein sequence ID" value="KAF7845390.1"/>
    <property type="molecule type" value="Genomic_DNA"/>
</dbReference>
<name>A0A834XJ14_9FABA</name>
<feature type="transmembrane region" description="Helical" evidence="7">
    <location>
        <begin position="588"/>
        <end position="604"/>
    </location>
</feature>
<dbReference type="InterPro" id="IPR036259">
    <property type="entry name" value="MFS_trans_sf"/>
</dbReference>
<keyword evidence="9" id="KW-1185">Reference proteome</keyword>
<evidence type="ECO:0000256" key="1">
    <source>
        <dbReference type="ARBA" id="ARBA00004141"/>
    </source>
</evidence>
<organism evidence="8 9">
    <name type="scientific">Senna tora</name>
    <dbReference type="NCBI Taxonomy" id="362788"/>
    <lineage>
        <taxon>Eukaryota</taxon>
        <taxon>Viridiplantae</taxon>
        <taxon>Streptophyta</taxon>
        <taxon>Embryophyta</taxon>
        <taxon>Tracheophyta</taxon>
        <taxon>Spermatophyta</taxon>
        <taxon>Magnoliopsida</taxon>
        <taxon>eudicotyledons</taxon>
        <taxon>Gunneridae</taxon>
        <taxon>Pentapetalae</taxon>
        <taxon>rosids</taxon>
        <taxon>fabids</taxon>
        <taxon>Fabales</taxon>
        <taxon>Fabaceae</taxon>
        <taxon>Caesalpinioideae</taxon>
        <taxon>Cassia clade</taxon>
        <taxon>Senna</taxon>
    </lineage>
</organism>
<evidence type="ECO:0000256" key="3">
    <source>
        <dbReference type="ARBA" id="ARBA00022692"/>
    </source>
</evidence>
<feature type="transmembrane region" description="Helical" evidence="7">
    <location>
        <begin position="72"/>
        <end position="90"/>
    </location>
</feature>
<gene>
    <name evidence="8" type="ORF">G2W53_002295</name>
</gene>
<dbReference type="InterPro" id="IPR000109">
    <property type="entry name" value="POT_fam"/>
</dbReference>
<dbReference type="GO" id="GO:0016020">
    <property type="term" value="C:membrane"/>
    <property type="evidence" value="ECO:0007669"/>
    <property type="project" value="UniProtKB-SubCell"/>
</dbReference>
<feature type="transmembrane region" description="Helical" evidence="7">
    <location>
        <begin position="438"/>
        <end position="458"/>
    </location>
</feature>
<feature type="transmembrane region" description="Helical" evidence="7">
    <location>
        <begin position="102"/>
        <end position="123"/>
    </location>
</feature>
<evidence type="ECO:0000256" key="2">
    <source>
        <dbReference type="ARBA" id="ARBA00005982"/>
    </source>
</evidence>
<keyword evidence="4 7" id="KW-1133">Transmembrane helix</keyword>
<comment type="subcellular location">
    <subcellularLocation>
        <location evidence="1">Membrane</location>
        <topology evidence="1">Multi-pass membrane protein</topology>
    </subcellularLocation>
</comment>
<evidence type="ECO:0000256" key="7">
    <source>
        <dbReference type="SAM" id="Phobius"/>
    </source>
</evidence>
<feature type="transmembrane region" description="Helical" evidence="7">
    <location>
        <begin position="616"/>
        <end position="637"/>
    </location>
</feature>
<evidence type="ECO:0000256" key="5">
    <source>
        <dbReference type="ARBA" id="ARBA00023136"/>
    </source>
</evidence>
<evidence type="ECO:0000256" key="6">
    <source>
        <dbReference type="SAM" id="MobiDB-lite"/>
    </source>
</evidence>
<dbReference type="AlphaFoldDB" id="A0A834XJ14"/>
<dbReference type="PANTHER" id="PTHR11654">
    <property type="entry name" value="OLIGOPEPTIDE TRANSPORTER-RELATED"/>
    <property type="match status" value="1"/>
</dbReference>
<protein>
    <submittedName>
        <fullName evidence="8">Protein NRT1/ PTR FAMILY 5.14-like</fullName>
    </submittedName>
</protein>
<dbReference type="GO" id="GO:0022857">
    <property type="term" value="F:transmembrane transporter activity"/>
    <property type="evidence" value="ECO:0007669"/>
    <property type="project" value="InterPro"/>
</dbReference>
<dbReference type="OrthoDB" id="1181826at2759"/>